<organism evidence="1">
    <name type="scientific">Planktothricoides raciborskii GIHE-MW2</name>
    <dbReference type="NCBI Taxonomy" id="2792601"/>
    <lineage>
        <taxon>Bacteria</taxon>
        <taxon>Bacillati</taxon>
        <taxon>Cyanobacteriota</taxon>
        <taxon>Cyanophyceae</taxon>
        <taxon>Oscillatoriophycideae</taxon>
        <taxon>Oscillatoriales</taxon>
        <taxon>Oscillatoriaceae</taxon>
        <taxon>Planktothricoides</taxon>
    </lineage>
</organism>
<protein>
    <submittedName>
        <fullName evidence="1">Uncharacterized protein</fullName>
    </submittedName>
</protein>
<accession>A0AAU8JD10</accession>
<reference evidence="1" key="1">
    <citation type="submission" date="2024-07" db="EMBL/GenBank/DDBJ databases">
        <authorList>
            <person name="Kim Y.J."/>
            <person name="Jeong J.Y."/>
        </authorList>
    </citation>
    <scope>NUCLEOTIDE SEQUENCE</scope>
    <source>
        <strain evidence="1">GIHE-MW2</strain>
    </source>
</reference>
<gene>
    <name evidence="1" type="ORF">ABWT76_005413</name>
</gene>
<sequence length="280" mass="31623">MADIRNLIKQIAAELAQLCETQFVAPSVRGGKVRTRVAGLIYTFTPKSKKFEGWGIFQPINEKTARLVAEADLPEITEYLAQFPLVRLWLVDRIQGKSWLAYPVNESDLRQRMGLIQSVVQPVVVHLVSEAGSFDPIMARFDGASWWFEAIDRRADPIATQELCLQFQQMTPPEKLRFKGMTPEMRIAYELRANQSGNFHQKNDEGRLQQALKMGGGELQKFEDRGDDYWLVEWTTTTGECHTSAIAKEDLTVISAGICLSGGDRLFDLQSLVGVVEQRD</sequence>
<name>A0AAU8JD10_9CYAN</name>
<proteinExistence type="predicted"/>
<dbReference type="RefSeq" id="WP_054466668.1">
    <property type="nucleotide sequence ID" value="NZ_CP159837.1"/>
</dbReference>
<evidence type="ECO:0000313" key="1">
    <source>
        <dbReference type="EMBL" id="XCM36640.1"/>
    </source>
</evidence>
<dbReference type="EMBL" id="CP159837">
    <property type="protein sequence ID" value="XCM36640.1"/>
    <property type="molecule type" value="Genomic_DNA"/>
</dbReference>
<dbReference type="AlphaFoldDB" id="A0AAU8JD10"/>